<sequence length="176" mass="20333">MFANTNEIILIVAICLIVFWFIYQSKEGFDKNTVMFPPVGAVRYGLRGDRRRRRHIANWYIRPDRHIRLNHTNNPMWESDTSPVDEGMRGCKQVPCPLNTNEYDESDKCWTCGNYDTNVCSRCGNYRPYCRCQHPLLSRGRGNKNLCASCGYHVSQCNCGAFALDVLRKLPDVHAH</sequence>
<dbReference type="EMBL" id="MK500419">
    <property type="protein sequence ID" value="QBK89396.1"/>
    <property type="molecule type" value="Genomic_DNA"/>
</dbReference>
<reference evidence="2" key="1">
    <citation type="journal article" date="2019" name="MBio">
        <title>Virus Genomes from Deep Sea Sediments Expand the Ocean Megavirome and Support Independent Origins of Viral Gigantism.</title>
        <authorList>
            <person name="Backstrom D."/>
            <person name="Yutin N."/>
            <person name="Jorgensen S.L."/>
            <person name="Dharamshi J."/>
            <person name="Homa F."/>
            <person name="Zaremba-Niedwiedzka K."/>
            <person name="Spang A."/>
            <person name="Wolf Y.I."/>
            <person name="Koonin E.V."/>
            <person name="Ettema T.J."/>
        </authorList>
    </citation>
    <scope>NUCLEOTIDE SEQUENCE</scope>
</reference>
<keyword evidence="1" id="KW-0812">Transmembrane</keyword>
<accession>A0A4P6VLS9</accession>
<keyword evidence="1" id="KW-0472">Membrane</keyword>
<keyword evidence="1" id="KW-1133">Transmembrane helix</keyword>
<feature type="transmembrane region" description="Helical" evidence="1">
    <location>
        <begin position="6"/>
        <end position="23"/>
    </location>
</feature>
<gene>
    <name evidence="2" type="ORF">LCMiAC02_04910</name>
</gene>
<organism evidence="2">
    <name type="scientific">Mimivirus LCMiAC02</name>
    <dbReference type="NCBI Taxonomy" id="2506609"/>
    <lineage>
        <taxon>Viruses</taxon>
        <taxon>Varidnaviria</taxon>
        <taxon>Bamfordvirae</taxon>
        <taxon>Nucleocytoviricota</taxon>
        <taxon>Megaviricetes</taxon>
        <taxon>Imitervirales</taxon>
        <taxon>Mimiviridae</taxon>
        <taxon>Klosneuvirinae</taxon>
    </lineage>
</organism>
<proteinExistence type="predicted"/>
<evidence type="ECO:0000256" key="1">
    <source>
        <dbReference type="SAM" id="Phobius"/>
    </source>
</evidence>
<evidence type="ECO:0000313" key="2">
    <source>
        <dbReference type="EMBL" id="QBK89396.1"/>
    </source>
</evidence>
<name>A0A4P6VLS9_9VIRU</name>
<protein>
    <submittedName>
        <fullName evidence="2">Uncharacterized protein</fullName>
    </submittedName>
</protein>